<feature type="transmembrane region" description="Helical" evidence="12">
    <location>
        <begin position="544"/>
        <end position="562"/>
    </location>
</feature>
<feature type="transmembrane region" description="Helical" evidence="12">
    <location>
        <begin position="574"/>
        <end position="595"/>
    </location>
</feature>
<comment type="subcellular location">
    <subcellularLocation>
        <location evidence="1">Cytoplasm</location>
        <location evidence="1">Cytoskeleton</location>
        <location evidence="1">Microtubule organizing center</location>
        <location evidence="1">Centrosome</location>
    </subcellularLocation>
    <subcellularLocation>
        <location evidence="2">Cytoplasm</location>
        <location evidence="2">Cytoskeleton</location>
        <location evidence="2">Spindle pole</location>
    </subcellularLocation>
</comment>
<feature type="transmembrane region" description="Helical" evidence="12">
    <location>
        <begin position="487"/>
        <end position="513"/>
    </location>
</feature>
<keyword evidence="5" id="KW-0808">Transferase</keyword>
<keyword evidence="12" id="KW-1133">Transmembrane helix</keyword>
<evidence type="ECO:0000259" key="13">
    <source>
        <dbReference type="PROSITE" id="PS50011"/>
    </source>
</evidence>
<organism evidence="14 15">
    <name type="scientific">Nocardia caishijiensis</name>
    <dbReference type="NCBI Taxonomy" id="184756"/>
    <lineage>
        <taxon>Bacteria</taxon>
        <taxon>Bacillati</taxon>
        <taxon>Actinomycetota</taxon>
        <taxon>Actinomycetes</taxon>
        <taxon>Mycobacteriales</taxon>
        <taxon>Nocardiaceae</taxon>
        <taxon>Nocardia</taxon>
    </lineage>
</organism>
<comment type="caution">
    <text evidence="14">The sequence shown here is derived from an EMBL/GenBank/DDBJ whole genome shotgun (WGS) entry which is preliminary data.</text>
</comment>
<dbReference type="GO" id="GO:0004674">
    <property type="term" value="F:protein serine/threonine kinase activity"/>
    <property type="evidence" value="ECO:0007669"/>
    <property type="project" value="UniProtKB-KW"/>
</dbReference>
<evidence type="ECO:0000256" key="1">
    <source>
        <dbReference type="ARBA" id="ARBA00004300"/>
    </source>
</evidence>
<accession>A0ABQ6YEZ2</accession>
<evidence type="ECO:0000256" key="9">
    <source>
        <dbReference type="ARBA" id="ARBA00023212"/>
    </source>
</evidence>
<dbReference type="Pfam" id="PF07714">
    <property type="entry name" value="PK_Tyr_Ser-Thr"/>
    <property type="match status" value="1"/>
</dbReference>
<dbReference type="InterPro" id="IPR011009">
    <property type="entry name" value="Kinase-like_dom_sf"/>
</dbReference>
<dbReference type="RefSeq" id="WP_236573744.1">
    <property type="nucleotide sequence ID" value="NZ_VMSD01000014.1"/>
</dbReference>
<dbReference type="Proteomes" id="UP000798951">
    <property type="component" value="Unassembled WGS sequence"/>
</dbReference>
<keyword evidence="12" id="KW-0472">Membrane</keyword>
<evidence type="ECO:0000256" key="7">
    <source>
        <dbReference type="ARBA" id="ARBA00022777"/>
    </source>
</evidence>
<evidence type="ECO:0000256" key="11">
    <source>
        <dbReference type="SAM" id="MobiDB-lite"/>
    </source>
</evidence>
<reference evidence="14 15" key="1">
    <citation type="submission" date="2019-07" db="EMBL/GenBank/DDBJ databases">
        <title>Genomic Encyclopedia of Type Strains, Phase IV (KMG-IV): sequencing the most valuable type-strain genomes for metagenomic binning, comparative biology and taxonomic classification.</title>
        <authorList>
            <person name="Goeker M."/>
        </authorList>
    </citation>
    <scope>NUCLEOTIDE SEQUENCE [LARGE SCALE GENOMIC DNA]</scope>
    <source>
        <strain evidence="14 15">DSM 44831</strain>
    </source>
</reference>
<evidence type="ECO:0000256" key="10">
    <source>
        <dbReference type="PROSITE-ProRule" id="PRU10141"/>
    </source>
</evidence>
<feature type="binding site" evidence="10">
    <location>
        <position position="69"/>
    </location>
    <ligand>
        <name>ATP</name>
        <dbReference type="ChEBI" id="CHEBI:30616"/>
    </ligand>
</feature>
<sequence>MSSTRTAEATRPSPVHTATMHPADCRALDRIEVGTRLGDFELLTELGAGAFARVFLARQRSMQRLVAVKISADSGTEPQTLAQLDHDYIVRVFDQQVLPGTTPLRLLYMQFLPGGTLLGVLRWVRATPPAERTSALLLDAVDAAMEEKGEIRPADSAVRGEIAALTWPETVAWLGSRLATALSYAAARGVLHRDVKPANVLLSAEGVPKLADFNISFNPSATEVSAASYFGGSPAYMSPEQLEACYFGRDPADLDTRADIFSLGVLLWELLTGTKPFDDVSDDPAALLARRRSEVAGRVPTDCPPALRRILLTCLAAEREDRWSDGDVLAAQFELCLDPHARELVDPPARSWRNRLRPYLFPLLALAILVPNLLASYYNRELNAALLHGLDPSIAPIRRAYAIGVNAVCFSAGTITLLVLGKRLLTVPARLRAGHECDPALLERTRRDCLRFADWAVAMAIALWIAGNAGLAITLNLVDDPPIRTAVHLLLVACICAAVAMTYPFFLITLYLVRCVYPLLLHHDGDLRADHAALSRLRTRCHHYLVVAASIPLLTIACATFLPVDDLLATLTPLRTVCAGGVLGFVGALLVFRVIETDIRALLRVGSAQE</sequence>
<evidence type="ECO:0000256" key="5">
    <source>
        <dbReference type="ARBA" id="ARBA00022679"/>
    </source>
</evidence>
<feature type="domain" description="Protein kinase" evidence="13">
    <location>
        <begin position="40"/>
        <end position="334"/>
    </location>
</feature>
<keyword evidence="4 14" id="KW-0723">Serine/threonine-protein kinase</keyword>
<evidence type="ECO:0000256" key="6">
    <source>
        <dbReference type="ARBA" id="ARBA00022741"/>
    </source>
</evidence>
<comment type="similarity">
    <text evidence="3">Belongs to the protein kinase superfamily. NEK Ser/Thr protein kinase family. NIMA subfamily.</text>
</comment>
<keyword evidence="9" id="KW-0963">Cytoplasm</keyword>
<dbReference type="EMBL" id="VMSD01000014">
    <property type="protein sequence ID" value="KAF0836555.1"/>
    <property type="molecule type" value="Genomic_DNA"/>
</dbReference>
<dbReference type="InterPro" id="IPR000719">
    <property type="entry name" value="Prot_kinase_dom"/>
</dbReference>
<dbReference type="CDD" id="cd14014">
    <property type="entry name" value="STKc_PknB_like"/>
    <property type="match status" value="1"/>
</dbReference>
<feature type="transmembrane region" description="Helical" evidence="12">
    <location>
        <begin position="399"/>
        <end position="420"/>
    </location>
</feature>
<evidence type="ECO:0000256" key="8">
    <source>
        <dbReference type="ARBA" id="ARBA00022840"/>
    </source>
</evidence>
<feature type="transmembrane region" description="Helical" evidence="12">
    <location>
        <begin position="452"/>
        <end position="475"/>
    </location>
</feature>
<keyword evidence="6 10" id="KW-0547">Nucleotide-binding</keyword>
<evidence type="ECO:0000256" key="4">
    <source>
        <dbReference type="ARBA" id="ARBA00022527"/>
    </source>
</evidence>
<dbReference type="PROSITE" id="PS00107">
    <property type="entry name" value="PROTEIN_KINASE_ATP"/>
    <property type="match status" value="1"/>
</dbReference>
<keyword evidence="8 10" id="KW-0067">ATP-binding</keyword>
<dbReference type="PANTHER" id="PTHR43289:SF34">
    <property type="entry name" value="SERINE_THREONINE-PROTEIN KINASE YBDM-RELATED"/>
    <property type="match status" value="1"/>
</dbReference>
<keyword evidence="15" id="KW-1185">Reference proteome</keyword>
<keyword evidence="7 14" id="KW-0418">Kinase</keyword>
<dbReference type="PANTHER" id="PTHR43289">
    <property type="entry name" value="MITOGEN-ACTIVATED PROTEIN KINASE KINASE KINASE 20-RELATED"/>
    <property type="match status" value="1"/>
</dbReference>
<evidence type="ECO:0000256" key="12">
    <source>
        <dbReference type="SAM" id="Phobius"/>
    </source>
</evidence>
<feature type="transmembrane region" description="Helical" evidence="12">
    <location>
        <begin position="359"/>
        <end position="379"/>
    </location>
</feature>
<evidence type="ECO:0000256" key="3">
    <source>
        <dbReference type="ARBA" id="ARBA00010886"/>
    </source>
</evidence>
<evidence type="ECO:0000313" key="14">
    <source>
        <dbReference type="EMBL" id="KAF0836555.1"/>
    </source>
</evidence>
<feature type="region of interest" description="Disordered" evidence="11">
    <location>
        <begin position="1"/>
        <end position="20"/>
    </location>
</feature>
<dbReference type="SUPFAM" id="SSF56112">
    <property type="entry name" value="Protein kinase-like (PK-like)"/>
    <property type="match status" value="1"/>
</dbReference>
<keyword evidence="9" id="KW-0206">Cytoskeleton</keyword>
<dbReference type="PROSITE" id="PS50011">
    <property type="entry name" value="PROTEIN_KINASE_DOM"/>
    <property type="match status" value="1"/>
</dbReference>
<dbReference type="PROSITE" id="PS00108">
    <property type="entry name" value="PROTEIN_KINASE_ST"/>
    <property type="match status" value="1"/>
</dbReference>
<evidence type="ECO:0000313" key="15">
    <source>
        <dbReference type="Proteomes" id="UP000798951"/>
    </source>
</evidence>
<dbReference type="Gene3D" id="1.10.510.10">
    <property type="entry name" value="Transferase(Phosphotransferase) domain 1"/>
    <property type="match status" value="2"/>
</dbReference>
<dbReference type="InterPro" id="IPR001245">
    <property type="entry name" value="Ser-Thr/Tyr_kinase_cat_dom"/>
</dbReference>
<proteinExistence type="inferred from homology"/>
<protein>
    <submittedName>
        <fullName evidence="14">Serine/threonine protein kinase</fullName>
    </submittedName>
</protein>
<gene>
    <name evidence="14" type="ORF">FNL39_11455</name>
</gene>
<dbReference type="InterPro" id="IPR008271">
    <property type="entry name" value="Ser/Thr_kinase_AS"/>
</dbReference>
<dbReference type="SMART" id="SM00220">
    <property type="entry name" value="S_TKc"/>
    <property type="match status" value="1"/>
</dbReference>
<dbReference type="InterPro" id="IPR017441">
    <property type="entry name" value="Protein_kinase_ATP_BS"/>
</dbReference>
<evidence type="ECO:0000256" key="2">
    <source>
        <dbReference type="ARBA" id="ARBA00004647"/>
    </source>
</evidence>
<keyword evidence="12" id="KW-0812">Transmembrane</keyword>
<name>A0ABQ6YEZ2_9NOCA</name>